<name>A0ABQ7BK48_BRACR</name>
<evidence type="ECO:0000256" key="1">
    <source>
        <dbReference type="RuleBase" id="RU363044"/>
    </source>
</evidence>
<accession>A0ABQ7BK48</accession>
<dbReference type="Proteomes" id="UP000266723">
    <property type="component" value="Unassembled WGS sequence"/>
</dbReference>
<feature type="domain" description="DNA helicase Pif1-like DEAD-box helicase" evidence="2">
    <location>
        <begin position="84"/>
        <end position="125"/>
    </location>
</feature>
<comment type="cofactor">
    <cofactor evidence="1">
        <name>Mg(2+)</name>
        <dbReference type="ChEBI" id="CHEBI:18420"/>
    </cofactor>
</comment>
<keyword evidence="1" id="KW-0234">DNA repair</keyword>
<dbReference type="EMBL" id="QGKV02001507">
    <property type="protein sequence ID" value="KAF3532712.1"/>
    <property type="molecule type" value="Genomic_DNA"/>
</dbReference>
<proteinExistence type="inferred from homology"/>
<comment type="caution">
    <text evidence="3">The sequence shown here is derived from an EMBL/GenBank/DDBJ whole genome shotgun (WGS) entry which is preliminary data.</text>
</comment>
<keyword evidence="4" id="KW-1185">Reference proteome</keyword>
<dbReference type="Pfam" id="PF05970">
    <property type="entry name" value="PIF1"/>
    <property type="match status" value="1"/>
</dbReference>
<keyword evidence="1" id="KW-0547">Nucleotide-binding</keyword>
<keyword evidence="1" id="KW-0227">DNA damage</keyword>
<comment type="similarity">
    <text evidence="1">Belongs to the helicase family.</text>
</comment>
<keyword evidence="1" id="KW-0347">Helicase</keyword>
<dbReference type="InterPro" id="IPR010285">
    <property type="entry name" value="DNA_helicase_pif1-like_DEAD"/>
</dbReference>
<keyword evidence="1" id="KW-0067">ATP-binding</keyword>
<reference evidence="3 4" key="1">
    <citation type="journal article" date="2020" name="BMC Genomics">
        <title>Intraspecific diversification of the crop wild relative Brassica cretica Lam. using demographic model selection.</title>
        <authorList>
            <person name="Kioukis A."/>
            <person name="Michalopoulou V.A."/>
            <person name="Briers L."/>
            <person name="Pirintsos S."/>
            <person name="Studholme D.J."/>
            <person name="Pavlidis P."/>
            <person name="Sarris P.F."/>
        </authorList>
    </citation>
    <scope>NUCLEOTIDE SEQUENCE [LARGE SCALE GENOMIC DNA]</scope>
    <source>
        <strain evidence="4">cv. PFS-1207/04</strain>
    </source>
</reference>
<evidence type="ECO:0000313" key="4">
    <source>
        <dbReference type="Proteomes" id="UP000266723"/>
    </source>
</evidence>
<sequence length="169" mass="19331">MDPNPNVLRLNNMPSDMLSLIVAKVGVASPVDYVNVSLSCKELNIGFENFLVAKDLNLQPLIHKPRRAKYYKGLMESCLKRDNVDAHYLWKHCEIFLLSQNMRIQAEEKDFADWILQVGDGIAAKEPQMQSTCDTPEDQIFIDDRILLPIVTTRKNPRSIDNGMMRRGL</sequence>
<evidence type="ECO:0000313" key="3">
    <source>
        <dbReference type="EMBL" id="KAF3532712.1"/>
    </source>
</evidence>
<evidence type="ECO:0000259" key="2">
    <source>
        <dbReference type="Pfam" id="PF05970"/>
    </source>
</evidence>
<comment type="catalytic activity">
    <reaction evidence="1">
        <text>ATP + H2O = ADP + phosphate + H(+)</text>
        <dbReference type="Rhea" id="RHEA:13065"/>
        <dbReference type="ChEBI" id="CHEBI:15377"/>
        <dbReference type="ChEBI" id="CHEBI:15378"/>
        <dbReference type="ChEBI" id="CHEBI:30616"/>
        <dbReference type="ChEBI" id="CHEBI:43474"/>
        <dbReference type="ChEBI" id="CHEBI:456216"/>
        <dbReference type="EC" id="5.6.2.3"/>
    </reaction>
</comment>
<organism evidence="3 4">
    <name type="scientific">Brassica cretica</name>
    <name type="common">Mustard</name>
    <dbReference type="NCBI Taxonomy" id="69181"/>
    <lineage>
        <taxon>Eukaryota</taxon>
        <taxon>Viridiplantae</taxon>
        <taxon>Streptophyta</taxon>
        <taxon>Embryophyta</taxon>
        <taxon>Tracheophyta</taxon>
        <taxon>Spermatophyta</taxon>
        <taxon>Magnoliopsida</taxon>
        <taxon>eudicotyledons</taxon>
        <taxon>Gunneridae</taxon>
        <taxon>Pentapetalae</taxon>
        <taxon>rosids</taxon>
        <taxon>malvids</taxon>
        <taxon>Brassicales</taxon>
        <taxon>Brassicaceae</taxon>
        <taxon>Brassiceae</taxon>
        <taxon>Brassica</taxon>
    </lineage>
</organism>
<dbReference type="EC" id="5.6.2.3" evidence="1"/>
<protein>
    <recommendedName>
        <fullName evidence="1">ATP-dependent DNA helicase</fullName>
        <ecNumber evidence="1">5.6.2.3</ecNumber>
    </recommendedName>
</protein>
<gene>
    <name evidence="3" type="ORF">DY000_02037401</name>
</gene>
<keyword evidence="1" id="KW-0378">Hydrolase</keyword>
<keyword evidence="1" id="KW-0233">DNA recombination</keyword>